<gene>
    <name evidence="1" type="ORF">FYJ80_10030</name>
</gene>
<evidence type="ECO:0000313" key="1">
    <source>
        <dbReference type="EMBL" id="MSU07098.1"/>
    </source>
</evidence>
<dbReference type="AlphaFoldDB" id="A0A7X2PET9"/>
<dbReference type="Proteomes" id="UP000460549">
    <property type="component" value="Unassembled WGS sequence"/>
</dbReference>
<dbReference type="EMBL" id="VUNN01000026">
    <property type="protein sequence ID" value="MSU07098.1"/>
    <property type="molecule type" value="Genomic_DNA"/>
</dbReference>
<protein>
    <recommendedName>
        <fullName evidence="3">InlB B-repeat-containing protein</fullName>
    </recommendedName>
</protein>
<proteinExistence type="predicted"/>
<sequence>MLAIVSCKIDPFNTYKIEINKEDGSAPYTQMVLGESVFNLPSVSPKDGNIFLGWYKDDTLLVGKSIFVDKDIALEGKWYTPKN</sequence>
<organism evidence="1 2">
    <name type="scientific">Bullifex porci</name>
    <dbReference type="NCBI Taxonomy" id="2606638"/>
    <lineage>
        <taxon>Bacteria</taxon>
        <taxon>Pseudomonadati</taxon>
        <taxon>Spirochaetota</taxon>
        <taxon>Spirochaetia</taxon>
        <taxon>Spirochaetales</taxon>
        <taxon>Spirochaetaceae</taxon>
        <taxon>Bullifex</taxon>
    </lineage>
</organism>
<comment type="caution">
    <text evidence="1">The sequence shown here is derived from an EMBL/GenBank/DDBJ whole genome shotgun (WGS) entry which is preliminary data.</text>
</comment>
<dbReference type="RefSeq" id="WP_154426526.1">
    <property type="nucleotide sequence ID" value="NZ_VUNN01000026.1"/>
</dbReference>
<evidence type="ECO:0008006" key="3">
    <source>
        <dbReference type="Google" id="ProtNLM"/>
    </source>
</evidence>
<keyword evidence="2" id="KW-1185">Reference proteome</keyword>
<reference evidence="1 2" key="1">
    <citation type="submission" date="2019-08" db="EMBL/GenBank/DDBJ databases">
        <title>In-depth cultivation of the pig gut microbiome towards novel bacterial diversity and tailored functional studies.</title>
        <authorList>
            <person name="Wylensek D."/>
            <person name="Hitch T.C.A."/>
            <person name="Clavel T."/>
        </authorList>
    </citation>
    <scope>NUCLEOTIDE SEQUENCE [LARGE SCALE GENOMIC DNA]</scope>
    <source>
        <strain evidence="1 2">NM-380-WT-3C1</strain>
    </source>
</reference>
<name>A0A7X2PET9_9SPIO</name>
<evidence type="ECO:0000313" key="2">
    <source>
        <dbReference type="Proteomes" id="UP000460549"/>
    </source>
</evidence>
<accession>A0A7X2PET9</accession>